<organism evidence="3 4">
    <name type="scientific">Oleoguttula mirabilis</name>
    <dbReference type="NCBI Taxonomy" id="1507867"/>
    <lineage>
        <taxon>Eukaryota</taxon>
        <taxon>Fungi</taxon>
        <taxon>Dikarya</taxon>
        <taxon>Ascomycota</taxon>
        <taxon>Pezizomycotina</taxon>
        <taxon>Dothideomycetes</taxon>
        <taxon>Dothideomycetidae</taxon>
        <taxon>Mycosphaerellales</taxon>
        <taxon>Teratosphaeriaceae</taxon>
        <taxon>Oleoguttula</taxon>
    </lineage>
</organism>
<keyword evidence="2" id="KW-0812">Transmembrane</keyword>
<reference evidence="3 4" key="1">
    <citation type="submission" date="2021-11" db="EMBL/GenBank/DDBJ databases">
        <title>Black yeast isolated from Biological Soil Crust.</title>
        <authorList>
            <person name="Kurbessoian T."/>
        </authorList>
    </citation>
    <scope>NUCLEOTIDE SEQUENCE [LARGE SCALE GENOMIC DNA]</scope>
    <source>
        <strain evidence="3 4">CCFEE 5522</strain>
    </source>
</reference>
<feature type="transmembrane region" description="Helical" evidence="2">
    <location>
        <begin position="12"/>
        <end position="30"/>
    </location>
</feature>
<keyword evidence="4" id="KW-1185">Reference proteome</keyword>
<dbReference type="EMBL" id="JAVFHQ010000031">
    <property type="protein sequence ID" value="KAK4543536.1"/>
    <property type="molecule type" value="Genomic_DNA"/>
</dbReference>
<evidence type="ECO:0008006" key="5">
    <source>
        <dbReference type="Google" id="ProtNLM"/>
    </source>
</evidence>
<gene>
    <name evidence="3" type="ORF">LTR36_005431</name>
</gene>
<evidence type="ECO:0000313" key="3">
    <source>
        <dbReference type="EMBL" id="KAK4543536.1"/>
    </source>
</evidence>
<evidence type="ECO:0000256" key="1">
    <source>
        <dbReference type="SAM" id="MobiDB-lite"/>
    </source>
</evidence>
<feature type="region of interest" description="Disordered" evidence="1">
    <location>
        <begin position="181"/>
        <end position="204"/>
    </location>
</feature>
<evidence type="ECO:0000313" key="4">
    <source>
        <dbReference type="Proteomes" id="UP001324427"/>
    </source>
</evidence>
<feature type="transmembrane region" description="Helical" evidence="2">
    <location>
        <begin position="36"/>
        <end position="56"/>
    </location>
</feature>
<dbReference type="Proteomes" id="UP001324427">
    <property type="component" value="Unassembled WGS sequence"/>
</dbReference>
<feature type="transmembrane region" description="Helical" evidence="2">
    <location>
        <begin position="68"/>
        <end position="86"/>
    </location>
</feature>
<feature type="transmembrane region" description="Helical" evidence="2">
    <location>
        <begin position="106"/>
        <end position="123"/>
    </location>
</feature>
<name>A0AAV9JEC4_9PEZI</name>
<keyword evidence="2" id="KW-0472">Membrane</keyword>
<feature type="compositionally biased region" description="Basic and acidic residues" evidence="1">
    <location>
        <begin position="194"/>
        <end position="204"/>
    </location>
</feature>
<evidence type="ECO:0000256" key="2">
    <source>
        <dbReference type="SAM" id="Phobius"/>
    </source>
</evidence>
<protein>
    <recommendedName>
        <fullName evidence="5">C2H2-type domain-containing protein</fullName>
    </recommendedName>
</protein>
<dbReference type="AlphaFoldDB" id="A0AAV9JEC4"/>
<accession>A0AAV9JEC4</accession>
<sequence>MMENNTDRGFRLFTIFAMAPAFALLLPYGMNSEGTICPTIGLVPMAFSACTGVVHVMGKAKSRAGNTVMDLFCACFLISILMPGWIDMAARDFSRNHNGVTMLGTYGTVPMMFNFIIHAWFVLRELRWSGLFTRKTCPHCNCSLSRSDRQAHREYQHVATEETGAGGDSKERSVSVHFVDEEQGGPSVSIDARPSTDDESARLL</sequence>
<keyword evidence="2" id="KW-1133">Transmembrane helix</keyword>
<comment type="caution">
    <text evidence="3">The sequence shown here is derived from an EMBL/GenBank/DDBJ whole genome shotgun (WGS) entry which is preliminary data.</text>
</comment>
<proteinExistence type="predicted"/>